<feature type="domain" description="AMP-binding enzyme C-terminal" evidence="2">
    <location>
        <begin position="463"/>
        <end position="552"/>
    </location>
</feature>
<dbReference type="InterPro" id="IPR025110">
    <property type="entry name" value="AMP-bd_C"/>
</dbReference>
<gene>
    <name evidence="3" type="ORF">Fmac_009487</name>
</gene>
<accession>A0ABD1N0D3</accession>
<dbReference type="InterPro" id="IPR042099">
    <property type="entry name" value="ANL_N_sf"/>
</dbReference>
<evidence type="ECO:0000259" key="1">
    <source>
        <dbReference type="Pfam" id="PF00501"/>
    </source>
</evidence>
<organism evidence="3 4">
    <name type="scientific">Flemingia macrophylla</name>
    <dbReference type="NCBI Taxonomy" id="520843"/>
    <lineage>
        <taxon>Eukaryota</taxon>
        <taxon>Viridiplantae</taxon>
        <taxon>Streptophyta</taxon>
        <taxon>Embryophyta</taxon>
        <taxon>Tracheophyta</taxon>
        <taxon>Spermatophyta</taxon>
        <taxon>Magnoliopsida</taxon>
        <taxon>eudicotyledons</taxon>
        <taxon>Gunneridae</taxon>
        <taxon>Pentapetalae</taxon>
        <taxon>rosids</taxon>
        <taxon>fabids</taxon>
        <taxon>Fabales</taxon>
        <taxon>Fabaceae</taxon>
        <taxon>Papilionoideae</taxon>
        <taxon>50 kb inversion clade</taxon>
        <taxon>NPAAA clade</taxon>
        <taxon>indigoferoid/millettioid clade</taxon>
        <taxon>Phaseoleae</taxon>
        <taxon>Flemingia</taxon>
    </lineage>
</organism>
<dbReference type="Proteomes" id="UP001603857">
    <property type="component" value="Unassembled WGS sequence"/>
</dbReference>
<keyword evidence="4" id="KW-1185">Reference proteome</keyword>
<dbReference type="Gene3D" id="3.30.300.30">
    <property type="match status" value="1"/>
</dbReference>
<dbReference type="Gene3D" id="3.40.50.12780">
    <property type="entry name" value="N-terminal domain of ligase-like"/>
    <property type="match status" value="1"/>
</dbReference>
<dbReference type="AlphaFoldDB" id="A0ABD1N0D3"/>
<name>A0ABD1N0D3_9FABA</name>
<proteinExistence type="predicted"/>
<dbReference type="CDD" id="cd04433">
    <property type="entry name" value="AFD_class_I"/>
    <property type="match status" value="1"/>
</dbReference>
<dbReference type="InterPro" id="IPR020845">
    <property type="entry name" value="AMP-binding_CS"/>
</dbReference>
<protein>
    <recommendedName>
        <fullName evidence="5">4-coumarate--CoA ligase</fullName>
    </recommendedName>
</protein>
<dbReference type="SUPFAM" id="SSF56801">
    <property type="entry name" value="Acetyl-CoA synthetase-like"/>
    <property type="match status" value="1"/>
</dbReference>
<feature type="domain" description="AMP-dependent synthetase/ligase" evidence="1">
    <location>
        <begin position="43"/>
        <end position="413"/>
    </location>
</feature>
<reference evidence="3 4" key="1">
    <citation type="submission" date="2024-08" db="EMBL/GenBank/DDBJ databases">
        <title>Insights into the chromosomal genome structure of Flemingia macrophylla.</title>
        <authorList>
            <person name="Ding Y."/>
            <person name="Zhao Y."/>
            <person name="Bi W."/>
            <person name="Wu M."/>
            <person name="Zhao G."/>
            <person name="Gong Y."/>
            <person name="Li W."/>
            <person name="Zhang P."/>
        </authorList>
    </citation>
    <scope>NUCLEOTIDE SEQUENCE [LARGE SCALE GENOMIC DNA]</scope>
    <source>
        <strain evidence="3">DYQJB</strain>
        <tissue evidence="3">Leaf</tissue>
    </source>
</reference>
<evidence type="ECO:0000313" key="3">
    <source>
        <dbReference type="EMBL" id="KAL2341547.1"/>
    </source>
</evidence>
<dbReference type="InterPro" id="IPR045851">
    <property type="entry name" value="AMP-bd_C_sf"/>
</dbReference>
<dbReference type="InterPro" id="IPR000873">
    <property type="entry name" value="AMP-dep_synth/lig_dom"/>
</dbReference>
<dbReference type="PROSITE" id="PS00455">
    <property type="entry name" value="AMP_BINDING"/>
    <property type="match status" value="1"/>
</dbReference>
<dbReference type="EMBL" id="JBGMDY010000003">
    <property type="protein sequence ID" value="KAL2341547.1"/>
    <property type="molecule type" value="Genomic_DNA"/>
</dbReference>
<evidence type="ECO:0000259" key="2">
    <source>
        <dbReference type="Pfam" id="PF13193"/>
    </source>
</evidence>
<sequence length="573" mass="63776">MELRNSSGPIKKRHLLKLMTNVKFVCDKIRKQSRLLTFRRHFPVTVAGNRRKTGQQLVEEVLSLAKGLLHLGLTHGQVVAISAYNSDRYLEWLLAIAFVGGIAAPLNYRWSFEEARLAIAAVRPVMLVTDESSYMWYSKLQQNDIPSLKWHILLDSPSSDYTKRNVLTPEMLKRQPGNLLPFDYSWAPEGAVVICFTSGTTGKPKGVALSHGTLIIQSLAKIAVVGYNEDDVYLHTAPLCHIGGLSSALTMLMVGGCHVLMPKFDAESAVDAIEQYTVTSFITVPAIMASLISIIRHKETWKGGETVEKILNGGGSLSLELIKDTSIFFHKAKLISAYGMTETCSSLTFLTLFDPMHETTIQPLQTFGVVGSKPQGVCVGKAPTHIELKISADSPGHIGRILTRGPHTMLRYWNTITNRLNPNSEAWLDTGDIGSIDHDGNLWLLGRTNGRIKSGGENVYPEEVEAILLKHPGIASVVIVGIPDAHLTEMVTACIQPRENWQWSEKSSSNEEFQLARKNLQQHCIENHLSRFKIPKMFIVWRKPFPLTTTGKVRIDQVRKEAMSQLQTLHSNL</sequence>
<evidence type="ECO:0008006" key="5">
    <source>
        <dbReference type="Google" id="ProtNLM"/>
    </source>
</evidence>
<dbReference type="PANTHER" id="PTHR43201">
    <property type="entry name" value="ACYL-COA SYNTHETASE"/>
    <property type="match status" value="1"/>
</dbReference>
<dbReference type="Pfam" id="PF13193">
    <property type="entry name" value="AMP-binding_C"/>
    <property type="match status" value="1"/>
</dbReference>
<dbReference type="PANTHER" id="PTHR43201:SF32">
    <property type="entry name" value="2-SUCCINYLBENZOATE--COA LIGASE, CHLOROPLASTIC_PEROXISOMAL"/>
    <property type="match status" value="1"/>
</dbReference>
<dbReference type="Pfam" id="PF00501">
    <property type="entry name" value="AMP-binding"/>
    <property type="match status" value="1"/>
</dbReference>
<evidence type="ECO:0000313" key="4">
    <source>
        <dbReference type="Proteomes" id="UP001603857"/>
    </source>
</evidence>
<comment type="caution">
    <text evidence="3">The sequence shown here is derived from an EMBL/GenBank/DDBJ whole genome shotgun (WGS) entry which is preliminary data.</text>
</comment>